<dbReference type="EMBL" id="CM043017">
    <property type="protein sequence ID" value="KAI4466268.1"/>
    <property type="molecule type" value="Genomic_DNA"/>
</dbReference>
<accession>A0ACB9THB2</accession>
<organism evidence="1 2">
    <name type="scientific">Holotrichia oblita</name>
    <name type="common">Chafer beetle</name>
    <dbReference type="NCBI Taxonomy" id="644536"/>
    <lineage>
        <taxon>Eukaryota</taxon>
        <taxon>Metazoa</taxon>
        <taxon>Ecdysozoa</taxon>
        <taxon>Arthropoda</taxon>
        <taxon>Hexapoda</taxon>
        <taxon>Insecta</taxon>
        <taxon>Pterygota</taxon>
        <taxon>Neoptera</taxon>
        <taxon>Endopterygota</taxon>
        <taxon>Coleoptera</taxon>
        <taxon>Polyphaga</taxon>
        <taxon>Scarabaeiformia</taxon>
        <taxon>Scarabaeidae</taxon>
        <taxon>Melolonthinae</taxon>
        <taxon>Holotrichia</taxon>
    </lineage>
</organism>
<comment type="caution">
    <text evidence="1">The sequence shown here is derived from an EMBL/GenBank/DDBJ whole genome shotgun (WGS) entry which is preliminary data.</text>
</comment>
<proteinExistence type="predicted"/>
<evidence type="ECO:0000313" key="2">
    <source>
        <dbReference type="Proteomes" id="UP001056778"/>
    </source>
</evidence>
<evidence type="ECO:0000313" key="1">
    <source>
        <dbReference type="EMBL" id="KAI4466268.1"/>
    </source>
</evidence>
<name>A0ACB9THB2_HOLOL</name>
<sequence>MRFMSKSFPTPGDLKSHKYVHNGSWPYRCSVCLRGFSKQTNLNNHIVIHSGDKRHMCNLCGKRFAMSCNLKAHLKVHKEQDGDYFASMTFPVNSEMLPQMSTYPRDLGGEVMRRNFFSNYLNFKDLTIPFQQKFVIHL</sequence>
<dbReference type="Proteomes" id="UP001056778">
    <property type="component" value="Chromosome 3"/>
</dbReference>
<reference evidence="1" key="1">
    <citation type="submission" date="2022-04" db="EMBL/GenBank/DDBJ databases">
        <title>Chromosome-scale genome assembly of Holotrichia oblita Faldermann.</title>
        <authorList>
            <person name="Rongchong L."/>
        </authorList>
    </citation>
    <scope>NUCLEOTIDE SEQUENCE</scope>
    <source>
        <strain evidence="1">81SQS9</strain>
    </source>
</reference>
<gene>
    <name evidence="1" type="ORF">MML48_3g00001007</name>
</gene>
<protein>
    <submittedName>
        <fullName evidence="1">Pr domain zinc finger protein</fullName>
    </submittedName>
</protein>
<keyword evidence="2" id="KW-1185">Reference proteome</keyword>